<reference evidence="1" key="1">
    <citation type="submission" date="2024-03" db="EMBL/GenBank/DDBJ databases">
        <title>Whole genome sequecning of epiphytes from Marcgravia umbellata leaves.</title>
        <authorList>
            <person name="Kumar G."/>
            <person name="Savka M.A."/>
        </authorList>
    </citation>
    <scope>NUCLEOTIDE SEQUENCE</scope>
    <source>
        <strain evidence="1">RIT_BL5</strain>
    </source>
</reference>
<evidence type="ECO:0000313" key="2">
    <source>
        <dbReference type="Proteomes" id="UP001380953"/>
    </source>
</evidence>
<dbReference type="Proteomes" id="UP001380953">
    <property type="component" value="Unassembled WGS sequence"/>
</dbReference>
<dbReference type="EMBL" id="JBBKAR010000053">
    <property type="protein sequence ID" value="MEJ8306380.1"/>
    <property type="molecule type" value="Genomic_DNA"/>
</dbReference>
<comment type="caution">
    <text evidence="1">The sequence shown here is derived from an EMBL/GenBank/DDBJ whole genome shotgun (WGS) entry which is preliminary data.</text>
</comment>
<evidence type="ECO:0000313" key="1">
    <source>
        <dbReference type="EMBL" id="MEJ8306380.1"/>
    </source>
</evidence>
<organism evidence="1 2">
    <name type="scientific">Saccharibacillus sacchari</name>
    <dbReference type="NCBI Taxonomy" id="456493"/>
    <lineage>
        <taxon>Bacteria</taxon>
        <taxon>Bacillati</taxon>
        <taxon>Bacillota</taxon>
        <taxon>Bacilli</taxon>
        <taxon>Bacillales</taxon>
        <taxon>Paenibacillaceae</taxon>
        <taxon>Saccharibacillus</taxon>
    </lineage>
</organism>
<proteinExistence type="predicted"/>
<sequence length="589" mass="62942">MNMKKWGSLLLASTLAAGVLGVYNVPQTAFAAAASTKAAQTTATSGAFAPSTLQNTQFGQVQGVRDEANRALVWQGIPYAAPTSGAQRWKAPSDPQPWSGVLDATKPGSVAIQASGKTTVGTEDALNLDIYRPDNTKSELPVIVYIHGGNNQTGKSTEITGSSMVNDTNAIFVSVNYRLGPLGFNPLPALKTGTDEENSGNYALLDIAKSLDWVKANIEQFGGDADNVTVAGFSAGGRDVMAMLISPIFEGKFDKAISLSGGMTVADEDASAATFAKAIAPLAVADGKKATEQEAYDWLLTPSSDVRDYLYSIPAEKLSMLMGNAGIRMSVFPHLYTDGTVLPKEGFDTKTYNDVPLLMLTGANEFSLFGRFDTYFAKNIADGSINTDANVIAKYDFINKYGGELYSLFNVQDSAQKMFGSYGADIYGMQIDFGSDAYVAGSAMSPLGAFHGVFVPLLSPDNANYDSVIGSAYDLPGAVDLGKVFRKYISNFVHNGDPNGAGLTEWNTWTPQSSLNGESMLILDANRRKAIAYASSPDFSYDQVLAAMRADRTVSEADKAELIAKVLNGRWFSGKLDQSFGNKSMWVQQ</sequence>
<keyword evidence="2" id="KW-1185">Reference proteome</keyword>
<protein>
    <submittedName>
        <fullName evidence="1">Carboxylesterase family protein</fullName>
    </submittedName>
</protein>
<gene>
    <name evidence="1" type="ORF">WKI47_20945</name>
</gene>
<name>A0ACC6PHB9_9BACL</name>
<accession>A0ACC6PHB9</accession>